<evidence type="ECO:0000259" key="2">
    <source>
        <dbReference type="Pfam" id="PF13936"/>
    </source>
</evidence>
<reference evidence="3" key="1">
    <citation type="submission" date="2022-12" db="EMBL/GenBank/DDBJ databases">
        <title>Reference genome sequencing for broad-spectrum identification of bacterial and archaeal isolates by mass spectrometry.</title>
        <authorList>
            <person name="Sekiguchi Y."/>
            <person name="Tourlousse D.M."/>
        </authorList>
    </citation>
    <scope>NUCLEOTIDE SEQUENCE</scope>
    <source>
        <strain evidence="3">5-2</strain>
    </source>
</reference>
<dbReference type="EMBL" id="BSDQ01000001">
    <property type="protein sequence ID" value="GLI31817.1"/>
    <property type="molecule type" value="Genomic_DNA"/>
</dbReference>
<keyword evidence="4" id="KW-1185">Reference proteome</keyword>
<feature type="domain" description="Transposase IS30-like HTH" evidence="2">
    <location>
        <begin position="6"/>
        <end position="45"/>
    </location>
</feature>
<protein>
    <recommendedName>
        <fullName evidence="2">Transposase IS30-like HTH domain-containing protein</fullName>
    </recommendedName>
</protein>
<dbReference type="PANTHER" id="PTHR10948">
    <property type="entry name" value="TRANSPOSASE"/>
    <property type="match status" value="1"/>
</dbReference>
<dbReference type="InterPro" id="IPR025246">
    <property type="entry name" value="IS30-like_HTH"/>
</dbReference>
<proteinExistence type="predicted"/>
<dbReference type="InterPro" id="IPR053392">
    <property type="entry name" value="Transposase_IS30-like"/>
</dbReference>
<keyword evidence="1" id="KW-0233">DNA recombination</keyword>
<dbReference type="Gene3D" id="1.10.10.60">
    <property type="entry name" value="Homeodomain-like"/>
    <property type="match status" value="1"/>
</dbReference>
<dbReference type="NCBIfam" id="NF033563">
    <property type="entry name" value="transpos_IS30"/>
    <property type="match status" value="1"/>
</dbReference>
<evidence type="ECO:0000313" key="4">
    <source>
        <dbReference type="Proteomes" id="UP001144451"/>
    </source>
</evidence>
<dbReference type="Proteomes" id="UP001144451">
    <property type="component" value="Unassembled WGS sequence"/>
</dbReference>
<dbReference type="Pfam" id="PF13936">
    <property type="entry name" value="HTH_38"/>
    <property type="match status" value="1"/>
</dbReference>
<accession>A0ABQ5RJK6</accession>
<name>A0ABQ5RJK6_9MICO</name>
<dbReference type="InterPro" id="IPR051917">
    <property type="entry name" value="Transposase-Integrase"/>
</dbReference>
<gene>
    <name evidence="3" type="ORF">BCONGLO52_26580</name>
</gene>
<evidence type="ECO:0000256" key="1">
    <source>
        <dbReference type="ARBA" id="ARBA00023172"/>
    </source>
</evidence>
<dbReference type="RefSeq" id="WP_241237505.1">
    <property type="nucleotide sequence ID" value="NZ_BSDQ01000001.1"/>
</dbReference>
<evidence type="ECO:0000313" key="3">
    <source>
        <dbReference type="EMBL" id="GLI31817.1"/>
    </source>
</evidence>
<comment type="caution">
    <text evidence="3">The sequence shown here is derived from an EMBL/GenBank/DDBJ whole genome shotgun (WGS) entry which is preliminary data.</text>
</comment>
<organism evidence="3 4">
    <name type="scientific">Brachybacterium conglomeratum</name>
    <dbReference type="NCBI Taxonomy" id="47846"/>
    <lineage>
        <taxon>Bacteria</taxon>
        <taxon>Bacillati</taxon>
        <taxon>Actinomycetota</taxon>
        <taxon>Actinomycetes</taxon>
        <taxon>Micrococcales</taxon>
        <taxon>Dermabacteraceae</taxon>
        <taxon>Brachybacterium</taxon>
    </lineage>
</organism>
<sequence>MARVGLSFSDRSEISTASKAGWSVRRIARHLGRCPSVISRELHRNSTKTRGYQAVTADVRAQRRRARPQQRKVAGDPVLQARVDADLAASWTPNEIAGRLRLEATDPTVERMANSPDARGRTVSGEAIYQYIYAIPKGELARKGIFLQSKRTKRRPRTTGRTRGGPIVGMVPIAERGEDAAQRRVPGHWEGDLIIGKNGTSCAATLVERMSGFTGLLALPTETLPRKHANPIKRLTALAHALAADGLVPDAGQLAHERLHGVLNGLAAQHPKELAKAQEAVLTVAGGTVRGHHGLRTDDTWSEDADDRAIQEAYRHGARNITPDVARTYIDHLAEDADDEDVLRDAHVRVAALAMLPQTRPKLDEAADALSAEWLSLEISRGCGLGGWT</sequence>
<dbReference type="PANTHER" id="PTHR10948:SF23">
    <property type="entry name" value="TRANSPOSASE INSI FOR INSERTION SEQUENCE ELEMENT IS30A-RELATED"/>
    <property type="match status" value="1"/>
</dbReference>